<sequence length="395" mass="46446">MILKMIIHLKLIHDFEFDVSAFYDITVGILRGFVETMRNHTVFIDLAQIWTEILQGSKNTFVIDTIEKLVHLSAIFSIDMSRKIMDVVDRQVILEFYKNEHINLDLVYFTLVAYPTMDHGEFKWLNSVLIDLHTSFQKYLDQKSIHLHKNKIRFGILQYFMKSLTTLNFEISSADKEFYRTFLDTTHQKPADITILFRICRCIFQFSSVQEINNSFLAVSLNILIDFVDNLAAFVGHKPSLYHLDMFHKFNMYQFRTTDPCSMISCDFIKSVFVQYESYLLDEFKYDLPEILSENEEFKKLSMVMAFIIVSFNNPEYRLLNSNDIFDPSSDRSSNHLRKLYPCIYSKIQSDANNLSNPLKRASFPALVRLLLLLYELKFMYSAIDSKLNTLIFES</sequence>
<evidence type="ECO:0000313" key="2">
    <source>
        <dbReference type="Proteomes" id="UP000031668"/>
    </source>
</evidence>
<protein>
    <submittedName>
        <fullName evidence="1">Uncharacterized protein</fullName>
    </submittedName>
</protein>
<reference evidence="1 2" key="1">
    <citation type="journal article" date="2014" name="Genome Biol. Evol.">
        <title>The genome of the myxosporean Thelohanellus kitauei shows adaptations to nutrient acquisition within its fish host.</title>
        <authorList>
            <person name="Yang Y."/>
            <person name="Xiong J."/>
            <person name="Zhou Z."/>
            <person name="Huo F."/>
            <person name="Miao W."/>
            <person name="Ran C."/>
            <person name="Liu Y."/>
            <person name="Zhang J."/>
            <person name="Feng J."/>
            <person name="Wang M."/>
            <person name="Wang M."/>
            <person name="Wang L."/>
            <person name="Yao B."/>
        </authorList>
    </citation>
    <scope>NUCLEOTIDE SEQUENCE [LARGE SCALE GENOMIC DNA]</scope>
    <source>
        <strain evidence="1">Wuqing</strain>
    </source>
</reference>
<proteinExistence type="predicted"/>
<dbReference type="Proteomes" id="UP000031668">
    <property type="component" value="Unassembled WGS sequence"/>
</dbReference>
<gene>
    <name evidence="1" type="ORF">RF11_06843</name>
</gene>
<dbReference type="AlphaFoldDB" id="A0A0C2N6R1"/>
<dbReference type="EMBL" id="JWZT01001482">
    <property type="protein sequence ID" value="KII71985.1"/>
    <property type="molecule type" value="Genomic_DNA"/>
</dbReference>
<evidence type="ECO:0000313" key="1">
    <source>
        <dbReference type="EMBL" id="KII71985.1"/>
    </source>
</evidence>
<keyword evidence="2" id="KW-1185">Reference proteome</keyword>
<comment type="caution">
    <text evidence="1">The sequence shown here is derived from an EMBL/GenBank/DDBJ whole genome shotgun (WGS) entry which is preliminary data.</text>
</comment>
<organism evidence="1 2">
    <name type="scientific">Thelohanellus kitauei</name>
    <name type="common">Myxosporean</name>
    <dbReference type="NCBI Taxonomy" id="669202"/>
    <lineage>
        <taxon>Eukaryota</taxon>
        <taxon>Metazoa</taxon>
        <taxon>Cnidaria</taxon>
        <taxon>Myxozoa</taxon>
        <taxon>Myxosporea</taxon>
        <taxon>Bivalvulida</taxon>
        <taxon>Platysporina</taxon>
        <taxon>Myxobolidae</taxon>
        <taxon>Thelohanellus</taxon>
    </lineage>
</organism>
<accession>A0A0C2N6R1</accession>
<name>A0A0C2N6R1_THEKT</name>